<gene>
    <name evidence="2" type="ORF">BDA96_07G037900</name>
</gene>
<sequence>PLDVLAVGRTEEHKSAPWPYPQNPSLILTSTPAFATHTASSRRCSWSQSLCRTLRHGEAGGAAAISSPVYTRSEHPYARSRDALSRSRTQASGPRVAH</sequence>
<reference evidence="2" key="1">
    <citation type="journal article" date="2019" name="BMC Genomics">
        <title>A new reference genome for Sorghum bicolor reveals high levels of sequence similarity between sweet and grain genotypes: implications for the genetics of sugar metabolism.</title>
        <authorList>
            <person name="Cooper E.A."/>
            <person name="Brenton Z.W."/>
            <person name="Flinn B.S."/>
            <person name="Jenkins J."/>
            <person name="Shu S."/>
            <person name="Flowers D."/>
            <person name="Luo F."/>
            <person name="Wang Y."/>
            <person name="Xia P."/>
            <person name="Barry K."/>
            <person name="Daum C."/>
            <person name="Lipzen A."/>
            <person name="Yoshinaga Y."/>
            <person name="Schmutz J."/>
            <person name="Saski C."/>
            <person name="Vermerris W."/>
            <person name="Kresovich S."/>
        </authorList>
    </citation>
    <scope>NUCLEOTIDE SEQUENCE</scope>
</reference>
<feature type="non-terminal residue" evidence="2">
    <location>
        <position position="1"/>
    </location>
</feature>
<protein>
    <submittedName>
        <fullName evidence="2">Uncharacterized protein</fullName>
    </submittedName>
</protein>
<evidence type="ECO:0000313" key="2">
    <source>
        <dbReference type="EMBL" id="KAG0522447.1"/>
    </source>
</evidence>
<accession>A0A921U885</accession>
<proteinExistence type="predicted"/>
<dbReference type="AlphaFoldDB" id="A0A921U885"/>
<organism evidence="2 3">
    <name type="scientific">Sorghum bicolor</name>
    <name type="common">Sorghum</name>
    <name type="synonym">Sorghum vulgare</name>
    <dbReference type="NCBI Taxonomy" id="4558"/>
    <lineage>
        <taxon>Eukaryota</taxon>
        <taxon>Viridiplantae</taxon>
        <taxon>Streptophyta</taxon>
        <taxon>Embryophyta</taxon>
        <taxon>Tracheophyta</taxon>
        <taxon>Spermatophyta</taxon>
        <taxon>Magnoliopsida</taxon>
        <taxon>Liliopsida</taxon>
        <taxon>Poales</taxon>
        <taxon>Poaceae</taxon>
        <taxon>PACMAD clade</taxon>
        <taxon>Panicoideae</taxon>
        <taxon>Andropogonodae</taxon>
        <taxon>Andropogoneae</taxon>
        <taxon>Sorghinae</taxon>
        <taxon>Sorghum</taxon>
    </lineage>
</organism>
<evidence type="ECO:0000256" key="1">
    <source>
        <dbReference type="SAM" id="MobiDB-lite"/>
    </source>
</evidence>
<feature type="region of interest" description="Disordered" evidence="1">
    <location>
        <begin position="1"/>
        <end position="22"/>
    </location>
</feature>
<comment type="caution">
    <text evidence="2">The sequence shown here is derived from an EMBL/GenBank/DDBJ whole genome shotgun (WGS) entry which is preliminary data.</text>
</comment>
<dbReference type="Proteomes" id="UP000807115">
    <property type="component" value="Chromosome 7"/>
</dbReference>
<feature type="region of interest" description="Disordered" evidence="1">
    <location>
        <begin position="65"/>
        <end position="98"/>
    </location>
</feature>
<evidence type="ECO:0000313" key="3">
    <source>
        <dbReference type="Proteomes" id="UP000807115"/>
    </source>
</evidence>
<reference evidence="2" key="2">
    <citation type="submission" date="2020-10" db="EMBL/GenBank/DDBJ databases">
        <authorList>
            <person name="Cooper E.A."/>
            <person name="Brenton Z.W."/>
            <person name="Flinn B.S."/>
            <person name="Jenkins J."/>
            <person name="Shu S."/>
            <person name="Flowers D."/>
            <person name="Luo F."/>
            <person name="Wang Y."/>
            <person name="Xia P."/>
            <person name="Barry K."/>
            <person name="Daum C."/>
            <person name="Lipzen A."/>
            <person name="Yoshinaga Y."/>
            <person name="Schmutz J."/>
            <person name="Saski C."/>
            <person name="Vermerris W."/>
            <person name="Kresovich S."/>
        </authorList>
    </citation>
    <scope>NUCLEOTIDE SEQUENCE</scope>
</reference>
<name>A0A921U885_SORBI</name>
<feature type="compositionally biased region" description="Basic and acidic residues" evidence="1">
    <location>
        <begin position="72"/>
        <end position="85"/>
    </location>
</feature>
<dbReference type="EMBL" id="CM027686">
    <property type="protein sequence ID" value="KAG0522447.1"/>
    <property type="molecule type" value="Genomic_DNA"/>
</dbReference>